<evidence type="ECO:0000259" key="1">
    <source>
        <dbReference type="Pfam" id="PF00535"/>
    </source>
</evidence>
<dbReference type="InterPro" id="IPR001173">
    <property type="entry name" value="Glyco_trans_2-like"/>
</dbReference>
<dbReference type="SUPFAM" id="SSF53448">
    <property type="entry name" value="Nucleotide-diphospho-sugar transferases"/>
    <property type="match status" value="2"/>
</dbReference>
<dbReference type="Proteomes" id="UP000199135">
    <property type="component" value="Unassembled WGS sequence"/>
</dbReference>
<sequence length="800" mass="88608">MARRTDNFRLEGVCRGEGYGYALVRTAESLPRIVGVARTPEGVEVPVKTMPQSCPPSLSQGSLKAWVLAFPLLAVDLRVEVRLGSLEGAPLASFVFSRVTSKFQSRFLSTCTPERTRLMRGSEERCSSTPSPITILGAWPLPDGSVAWRTSVTFAFPCEGEQPELRVFDSSMRPVDFRLCLLEDQVVPSGVDDGSRRIVTFSAVLPKGLDTFVMATSLGEFGENRDFTSICPARIGRHLRTFGQAPVGAANADEWERWLVRERKANLSCQPRPKHPDDPSFALVVSYARGEEHELYETLDSVLRQTHQGWQAVLVGPVAPEPEVAARVEEDGRIRSLVVADAPRGELEVAALEQVDADYVGFVRSGDLLEADALECFDQGIRRHRQAEFLYCDEDRLSGGRLFSPRLKTCPNLEKLRSHNYIGSLQMVSGKLLRRMGPVPGECAGASGYWRALRAFELEAAVVQVPRVLYHAREDRSLEDMVAARVALEGHLGRCGVSATVQDGPVPQSLRVRYELPSPLPKVSVVIPSKDHVDLLRPCLESILKKSSYPDFEVVVVENNSTSRATFDYYDEVSAADSRVRVVTWRPEVAGTFNYSAIVNEGARSATGDLLLFLNNDTQVIADDWIEELVAALAQRPEVAVVGAKLVFPDGLIQHAGMAYNPNGMFMHLGETTPANLVDHDRNVCLPHDSTMVTGACQLVRRSVFDELGGYDEALAVAFNDGDFCLRARDAGYAVTYTPYAVLYHKEFSSRGRESTDTRQQARFLREYAILAARHAERFVAGDPSINPNFNQWEAQFHLR</sequence>
<dbReference type="PANTHER" id="PTHR43179:SF7">
    <property type="entry name" value="RHAMNOSYLTRANSFERASE WBBL"/>
    <property type="match status" value="1"/>
</dbReference>
<feature type="domain" description="Glycosyltransferase 2-like" evidence="1">
    <location>
        <begin position="524"/>
        <end position="708"/>
    </location>
</feature>
<dbReference type="EMBL" id="FNWT01000001">
    <property type="protein sequence ID" value="SEH38554.1"/>
    <property type="molecule type" value="Genomic_DNA"/>
</dbReference>
<comment type="caution">
    <text evidence="2">The sequence shown here is derived from an EMBL/GenBank/DDBJ whole genome shotgun (WGS) entry which is preliminary data.</text>
</comment>
<proteinExistence type="predicted"/>
<gene>
    <name evidence="2" type="ORF">SAMN05216447_101254</name>
</gene>
<organism evidence="2 3">
    <name type="scientific">Parafannyhessea umbonata</name>
    <dbReference type="NCBI Taxonomy" id="604330"/>
    <lineage>
        <taxon>Bacteria</taxon>
        <taxon>Bacillati</taxon>
        <taxon>Actinomycetota</taxon>
        <taxon>Coriobacteriia</taxon>
        <taxon>Coriobacteriales</taxon>
        <taxon>Atopobiaceae</taxon>
        <taxon>Parafannyhessea</taxon>
    </lineage>
</organism>
<dbReference type="Gene3D" id="3.90.550.10">
    <property type="entry name" value="Spore Coat Polysaccharide Biosynthesis Protein SpsA, Chain A"/>
    <property type="match status" value="2"/>
</dbReference>
<dbReference type="PANTHER" id="PTHR43179">
    <property type="entry name" value="RHAMNOSYLTRANSFERASE WBBL"/>
    <property type="match status" value="1"/>
</dbReference>
<dbReference type="CDD" id="cd04186">
    <property type="entry name" value="GT_2_like_c"/>
    <property type="match status" value="1"/>
</dbReference>
<dbReference type="Pfam" id="PF00535">
    <property type="entry name" value="Glycos_transf_2"/>
    <property type="match status" value="1"/>
</dbReference>
<dbReference type="RefSeq" id="WP_078686479.1">
    <property type="nucleotide sequence ID" value="NZ_FNWT01000001.1"/>
</dbReference>
<accession>A0A1H6HRP4</accession>
<name>A0A1H6HRP4_9ACTN</name>
<protein>
    <submittedName>
        <fullName evidence="2">Glycosyltransferase, GT2 family</fullName>
    </submittedName>
</protein>
<evidence type="ECO:0000313" key="2">
    <source>
        <dbReference type="EMBL" id="SEH38554.1"/>
    </source>
</evidence>
<dbReference type="InterPro" id="IPR029044">
    <property type="entry name" value="Nucleotide-diphossugar_trans"/>
</dbReference>
<keyword evidence="3" id="KW-1185">Reference proteome</keyword>
<reference evidence="2 3" key="1">
    <citation type="submission" date="2016-10" db="EMBL/GenBank/DDBJ databases">
        <authorList>
            <person name="Varghese N."/>
            <person name="Submissions S."/>
        </authorList>
    </citation>
    <scope>NUCLEOTIDE SEQUENCE [LARGE SCALE GENOMIC DNA]</scope>
    <source>
        <strain evidence="2 3">WCP15</strain>
    </source>
</reference>
<evidence type="ECO:0000313" key="3">
    <source>
        <dbReference type="Proteomes" id="UP000199135"/>
    </source>
</evidence>